<feature type="non-terminal residue" evidence="1">
    <location>
        <position position="1"/>
    </location>
</feature>
<organism evidence="1 2">
    <name type="scientific">Dentiscutata erythropus</name>
    <dbReference type="NCBI Taxonomy" id="1348616"/>
    <lineage>
        <taxon>Eukaryota</taxon>
        <taxon>Fungi</taxon>
        <taxon>Fungi incertae sedis</taxon>
        <taxon>Mucoromycota</taxon>
        <taxon>Glomeromycotina</taxon>
        <taxon>Glomeromycetes</taxon>
        <taxon>Diversisporales</taxon>
        <taxon>Gigasporaceae</taxon>
        <taxon>Dentiscutata</taxon>
    </lineage>
</organism>
<protein>
    <submittedName>
        <fullName evidence="1">12182_t:CDS:1</fullName>
    </submittedName>
</protein>
<evidence type="ECO:0000313" key="1">
    <source>
        <dbReference type="EMBL" id="CAG8723845.1"/>
    </source>
</evidence>
<evidence type="ECO:0000313" key="2">
    <source>
        <dbReference type="Proteomes" id="UP000789405"/>
    </source>
</evidence>
<reference evidence="1" key="1">
    <citation type="submission" date="2021-06" db="EMBL/GenBank/DDBJ databases">
        <authorList>
            <person name="Kallberg Y."/>
            <person name="Tangrot J."/>
            <person name="Rosling A."/>
        </authorList>
    </citation>
    <scope>NUCLEOTIDE SEQUENCE</scope>
    <source>
        <strain evidence="1">MA453B</strain>
    </source>
</reference>
<proteinExistence type="predicted"/>
<gene>
    <name evidence="1" type="ORF">DERYTH_LOCUS14532</name>
</gene>
<keyword evidence="2" id="KW-1185">Reference proteome</keyword>
<dbReference type="Proteomes" id="UP000789405">
    <property type="component" value="Unassembled WGS sequence"/>
</dbReference>
<sequence>LIIPAFLATNLISFLPITLHPNHLEQPFLHVSTLFSSWVSRFYLRKYDQIHLKNSISQTHNSIQSTNIASLNRSCQHLNDLLASCKPFLLFEISSFLAIQSRLNHPLLICVLDFVSFEN</sequence>
<dbReference type="AlphaFoldDB" id="A0A9N9I6K3"/>
<dbReference type="EMBL" id="CAJVPY010011040">
    <property type="protein sequence ID" value="CAG8723845.1"/>
    <property type="molecule type" value="Genomic_DNA"/>
</dbReference>
<accession>A0A9N9I6K3</accession>
<name>A0A9N9I6K3_9GLOM</name>
<comment type="caution">
    <text evidence="1">The sequence shown here is derived from an EMBL/GenBank/DDBJ whole genome shotgun (WGS) entry which is preliminary data.</text>
</comment>